<protein>
    <submittedName>
        <fullName evidence="3">FecR domain-containing protein</fullName>
    </submittedName>
</protein>
<name>A0A838L910_9SPHN</name>
<keyword evidence="4" id="KW-1185">Reference proteome</keyword>
<dbReference type="PIRSF" id="PIRSF018266">
    <property type="entry name" value="FecR"/>
    <property type="match status" value="1"/>
</dbReference>
<dbReference type="Proteomes" id="UP000570166">
    <property type="component" value="Unassembled WGS sequence"/>
</dbReference>
<evidence type="ECO:0000313" key="4">
    <source>
        <dbReference type="Proteomes" id="UP000570166"/>
    </source>
</evidence>
<dbReference type="PANTHER" id="PTHR30273">
    <property type="entry name" value="PERIPLASMIC SIGNAL SENSOR AND SIGMA FACTOR ACTIVATOR FECR-RELATED"/>
    <property type="match status" value="1"/>
</dbReference>
<organism evidence="3 4">
    <name type="scientific">Sphingomonas chungangi</name>
    <dbReference type="NCBI Taxonomy" id="2683589"/>
    <lineage>
        <taxon>Bacteria</taxon>
        <taxon>Pseudomonadati</taxon>
        <taxon>Pseudomonadota</taxon>
        <taxon>Alphaproteobacteria</taxon>
        <taxon>Sphingomonadales</taxon>
        <taxon>Sphingomonadaceae</taxon>
        <taxon>Sphingomonas</taxon>
    </lineage>
</organism>
<dbReference type="Pfam" id="PF04773">
    <property type="entry name" value="FecR"/>
    <property type="match status" value="1"/>
</dbReference>
<dbReference type="InterPro" id="IPR012373">
    <property type="entry name" value="Ferrdict_sens_TM"/>
</dbReference>
<dbReference type="Pfam" id="PF16220">
    <property type="entry name" value="DUF4880"/>
    <property type="match status" value="1"/>
</dbReference>
<feature type="domain" description="FecR N-terminal" evidence="2">
    <location>
        <begin position="16"/>
        <end position="54"/>
    </location>
</feature>
<dbReference type="InterPro" id="IPR006860">
    <property type="entry name" value="FecR"/>
</dbReference>
<dbReference type="InterPro" id="IPR032623">
    <property type="entry name" value="FecR_N"/>
</dbReference>
<dbReference type="GO" id="GO:0016989">
    <property type="term" value="F:sigma factor antagonist activity"/>
    <property type="evidence" value="ECO:0007669"/>
    <property type="project" value="TreeGrafter"/>
</dbReference>
<evidence type="ECO:0000259" key="1">
    <source>
        <dbReference type="Pfam" id="PF04773"/>
    </source>
</evidence>
<feature type="domain" description="FecR protein" evidence="1">
    <location>
        <begin position="134"/>
        <end position="224"/>
    </location>
</feature>
<gene>
    <name evidence="3" type="ORF">HZF05_11020</name>
</gene>
<dbReference type="Gene3D" id="2.60.120.1440">
    <property type="match status" value="1"/>
</dbReference>
<evidence type="ECO:0000259" key="2">
    <source>
        <dbReference type="Pfam" id="PF16220"/>
    </source>
</evidence>
<evidence type="ECO:0000313" key="3">
    <source>
        <dbReference type="EMBL" id="MBA2934626.1"/>
    </source>
</evidence>
<dbReference type="AlphaFoldDB" id="A0A838L910"/>
<proteinExistence type="predicted"/>
<reference evidence="3 4" key="1">
    <citation type="submission" date="2020-07" db="EMBL/GenBank/DDBJ databases">
        <authorList>
            <person name="Sun Q."/>
        </authorList>
    </citation>
    <scope>NUCLEOTIDE SEQUENCE [LARGE SCALE GENOMIC DNA]</scope>
    <source>
        <strain evidence="3 4">CGMCC 1.13654</strain>
    </source>
</reference>
<comment type="caution">
    <text evidence="3">The sequence shown here is derived from an EMBL/GenBank/DDBJ whole genome shotgun (WGS) entry which is preliminary data.</text>
</comment>
<accession>A0A838L910</accession>
<sequence>MTDSEQPVPSDGQLREEAAAWWAAMHGEQADALRPDFEAWLNRGSYHRSAYNRMGEIHAFGKHLKEESDLAAPLPPTANKSGRGKNAAATAIFACGLLIGGLSYRQATMQALLPPVQDESGSKAPFQRIATQALSTRIGEVRTIGLSDGTRVILDTDSLMSVSFQPDVRTVRLERGRARITIGADPRPFKLMVGDRSVDATHATLDAEKRNMSTTAVHVVAGDASVTQSGDKTEGVPLAAGQSAAIDATAPTIRPIAEPTSSWPTGVIDVDRMTLGDLIAASNRYSKSQIVLGTADLSALKVSGRFRINDTASLARRLALLFNLQLDTSTSERIILHM</sequence>
<dbReference type="RefSeq" id="WP_160366083.1">
    <property type="nucleotide sequence ID" value="NZ_JACEIB010000006.1"/>
</dbReference>
<dbReference type="PANTHER" id="PTHR30273:SF2">
    <property type="entry name" value="PROTEIN FECR"/>
    <property type="match status" value="1"/>
</dbReference>
<dbReference type="EMBL" id="JACEIB010000006">
    <property type="protein sequence ID" value="MBA2934626.1"/>
    <property type="molecule type" value="Genomic_DNA"/>
</dbReference>